<proteinExistence type="predicted"/>
<dbReference type="Proteomes" id="UP000830835">
    <property type="component" value="Unassembled WGS sequence"/>
</dbReference>
<dbReference type="Pfam" id="PF00440">
    <property type="entry name" value="TetR_N"/>
    <property type="match status" value="1"/>
</dbReference>
<evidence type="ECO:0000256" key="4">
    <source>
        <dbReference type="PROSITE-ProRule" id="PRU00335"/>
    </source>
</evidence>
<evidence type="ECO:0000313" key="6">
    <source>
        <dbReference type="EMBL" id="MCJ2542452.1"/>
    </source>
</evidence>
<evidence type="ECO:0000256" key="2">
    <source>
        <dbReference type="ARBA" id="ARBA00023125"/>
    </source>
</evidence>
<dbReference type="InterPro" id="IPR001647">
    <property type="entry name" value="HTH_TetR"/>
</dbReference>
<dbReference type="PANTHER" id="PTHR30055">
    <property type="entry name" value="HTH-TYPE TRANSCRIPTIONAL REGULATOR RUTR"/>
    <property type="match status" value="1"/>
</dbReference>
<comment type="caution">
    <text evidence="6">The sequence shown here is derived from an EMBL/GenBank/DDBJ whole genome shotgun (WGS) entry which is preliminary data.</text>
</comment>
<dbReference type="Pfam" id="PF14246">
    <property type="entry name" value="TetR_C_7"/>
    <property type="match status" value="1"/>
</dbReference>
<dbReference type="InterPro" id="IPR050109">
    <property type="entry name" value="HTH-type_TetR-like_transc_reg"/>
</dbReference>
<organism evidence="6 7">
    <name type="scientific">Thermostichus vulcanus str. 'Rupite'</name>
    <dbReference type="NCBI Taxonomy" id="2813851"/>
    <lineage>
        <taxon>Bacteria</taxon>
        <taxon>Bacillati</taxon>
        <taxon>Cyanobacteriota</taxon>
        <taxon>Cyanophyceae</taxon>
        <taxon>Thermostichales</taxon>
        <taxon>Thermostichaceae</taxon>
        <taxon>Thermostichus</taxon>
    </lineage>
</organism>
<sequence>MSTSTLTKEEAILRGALQEFLEHGYAGTSMDKVASSAGVSKATVYSHFQDKEHLFIALIDQFTEQRMAVFLGLSQDSISENQFQEANSTHELKTGLKQIALSMIHEVSEDEFILPFMRLLVAESGRFPNLGKTFLTHMELRGLNVISEYLSSYPHLKLKDPEAVARIFVGSLVHYMIVQEMLHGKEVIPMEPERLVDSLVDLVVTQAENKK</sequence>
<dbReference type="Gene3D" id="1.10.357.10">
    <property type="entry name" value="Tetracycline Repressor, domain 2"/>
    <property type="match status" value="1"/>
</dbReference>
<dbReference type="PROSITE" id="PS01081">
    <property type="entry name" value="HTH_TETR_1"/>
    <property type="match status" value="1"/>
</dbReference>
<evidence type="ECO:0000259" key="5">
    <source>
        <dbReference type="PROSITE" id="PS50977"/>
    </source>
</evidence>
<dbReference type="PROSITE" id="PS50977">
    <property type="entry name" value="HTH_TETR_2"/>
    <property type="match status" value="1"/>
</dbReference>
<keyword evidence="3" id="KW-0804">Transcription</keyword>
<feature type="DNA-binding region" description="H-T-H motif" evidence="4">
    <location>
        <begin position="29"/>
        <end position="48"/>
    </location>
</feature>
<keyword evidence="1" id="KW-0805">Transcription regulation</keyword>
<dbReference type="RefSeq" id="WP_425244364.1">
    <property type="nucleotide sequence ID" value="NZ_JAFIRA010000010.1"/>
</dbReference>
<dbReference type="InterPro" id="IPR009057">
    <property type="entry name" value="Homeodomain-like_sf"/>
</dbReference>
<dbReference type="PRINTS" id="PR00455">
    <property type="entry name" value="HTHTETR"/>
</dbReference>
<keyword evidence="7" id="KW-1185">Reference proteome</keyword>
<name>A0ABT0C9H9_THEVL</name>
<dbReference type="EMBL" id="JAFIRA010000010">
    <property type="protein sequence ID" value="MCJ2542452.1"/>
    <property type="molecule type" value="Genomic_DNA"/>
</dbReference>
<feature type="domain" description="HTH tetR-type" evidence="5">
    <location>
        <begin position="6"/>
        <end position="66"/>
    </location>
</feature>
<gene>
    <name evidence="6" type="ORF">JX360_05950</name>
</gene>
<keyword evidence="2 4" id="KW-0238">DNA-binding</keyword>
<dbReference type="SUPFAM" id="SSF46689">
    <property type="entry name" value="Homeodomain-like"/>
    <property type="match status" value="1"/>
</dbReference>
<reference evidence="6" key="1">
    <citation type="submission" date="2021-02" db="EMBL/GenBank/DDBJ databases">
        <title>The CRISPR/cas machinery reduction and long-range gene transfer in the hot spring cyanobacterium Synechococcus.</title>
        <authorList>
            <person name="Dvorak P."/>
            <person name="Jahodarova E."/>
            <person name="Hasler P."/>
            <person name="Poulickova A."/>
        </authorList>
    </citation>
    <scope>NUCLEOTIDE SEQUENCE</scope>
    <source>
        <strain evidence="6">Rupite</strain>
    </source>
</reference>
<evidence type="ECO:0000256" key="3">
    <source>
        <dbReference type="ARBA" id="ARBA00023163"/>
    </source>
</evidence>
<evidence type="ECO:0000313" key="7">
    <source>
        <dbReference type="Proteomes" id="UP000830835"/>
    </source>
</evidence>
<dbReference type="PANTHER" id="PTHR30055:SF234">
    <property type="entry name" value="HTH-TYPE TRANSCRIPTIONAL REGULATOR BETI"/>
    <property type="match status" value="1"/>
</dbReference>
<accession>A0ABT0C9H9</accession>
<evidence type="ECO:0000256" key="1">
    <source>
        <dbReference type="ARBA" id="ARBA00023015"/>
    </source>
</evidence>
<dbReference type="InterPro" id="IPR039536">
    <property type="entry name" value="TetR_C_Proteobacteria"/>
</dbReference>
<protein>
    <submittedName>
        <fullName evidence="6">TetR/AcrR family transcriptional regulator</fullName>
    </submittedName>
</protein>
<dbReference type="InterPro" id="IPR023772">
    <property type="entry name" value="DNA-bd_HTH_TetR-type_CS"/>
</dbReference>